<evidence type="ECO:0000313" key="19">
    <source>
        <dbReference type="Proteomes" id="UP000001556"/>
    </source>
</evidence>
<dbReference type="InterPro" id="IPR050860">
    <property type="entry name" value="FeoB_GTPase"/>
</dbReference>
<dbReference type="GO" id="GO:0015093">
    <property type="term" value="F:ferrous iron transmembrane transporter activity"/>
    <property type="evidence" value="ECO:0007669"/>
    <property type="project" value="UniProtKB-UniRule"/>
</dbReference>
<evidence type="ECO:0000256" key="13">
    <source>
        <dbReference type="NCBIfam" id="TIGR00437"/>
    </source>
</evidence>
<reference evidence="18 19" key="1">
    <citation type="submission" date="2007-03" db="EMBL/GenBank/DDBJ databases">
        <title>Complete sequence of Desulfotomaculum reducens MI-1.</title>
        <authorList>
            <consortium name="US DOE Joint Genome Institute"/>
            <person name="Copeland A."/>
            <person name="Lucas S."/>
            <person name="Lapidus A."/>
            <person name="Barry K."/>
            <person name="Detter J.C."/>
            <person name="Glavina del Rio T."/>
            <person name="Hammon N."/>
            <person name="Israni S."/>
            <person name="Dalin E."/>
            <person name="Tice H."/>
            <person name="Pitluck S."/>
            <person name="Sims D."/>
            <person name="Brettin T."/>
            <person name="Bruce D."/>
            <person name="Han C."/>
            <person name="Tapia R."/>
            <person name="Schmutz J."/>
            <person name="Larimer F."/>
            <person name="Land M."/>
            <person name="Hauser L."/>
            <person name="Kyrpides N."/>
            <person name="Kim E."/>
            <person name="Tebo B.M."/>
            <person name="Richardson P."/>
        </authorList>
    </citation>
    <scope>NUCLEOTIDE SEQUENCE [LARGE SCALE GENOMIC DNA]</scope>
    <source>
        <strain evidence="18 19">MI-1</strain>
    </source>
</reference>
<dbReference type="KEGG" id="drm:Dred_0648"/>
<evidence type="ECO:0000256" key="14">
    <source>
        <dbReference type="PIRSR" id="PIRSR603373-1"/>
    </source>
</evidence>
<feature type="transmembrane region" description="Helical" evidence="16">
    <location>
        <begin position="485"/>
        <end position="503"/>
    </location>
</feature>
<evidence type="ECO:0000256" key="11">
    <source>
        <dbReference type="ARBA" id="ARBA00023134"/>
    </source>
</evidence>
<feature type="transmembrane region" description="Helical" evidence="16">
    <location>
        <begin position="429"/>
        <end position="448"/>
    </location>
</feature>
<proteinExistence type="inferred from homology"/>
<evidence type="ECO:0000256" key="9">
    <source>
        <dbReference type="ARBA" id="ARBA00023004"/>
    </source>
</evidence>
<evidence type="ECO:0000256" key="1">
    <source>
        <dbReference type="ARBA" id="ARBA00003926"/>
    </source>
</evidence>
<dbReference type="OrthoDB" id="9809127at2"/>
<dbReference type="InterPro" id="IPR030389">
    <property type="entry name" value="G_FEOB_dom"/>
</dbReference>
<feature type="binding site" evidence="15">
    <location>
        <position position="35"/>
    </location>
    <ligand>
        <name>Mg(2+)</name>
        <dbReference type="ChEBI" id="CHEBI:18420"/>
        <label>2</label>
    </ligand>
</feature>
<keyword evidence="15" id="KW-0479">Metal-binding</keyword>
<dbReference type="AlphaFoldDB" id="A4J284"/>
<dbReference type="Pfam" id="PF02421">
    <property type="entry name" value="FeoB_N"/>
    <property type="match status" value="1"/>
</dbReference>
<keyword evidence="12 16" id="KW-0472">Membrane</keyword>
<dbReference type="Pfam" id="PF07670">
    <property type="entry name" value="Gate"/>
    <property type="match status" value="2"/>
</dbReference>
<feature type="transmembrane region" description="Helical" evidence="16">
    <location>
        <begin position="326"/>
        <end position="345"/>
    </location>
</feature>
<dbReference type="HOGENOM" id="CLU_013350_6_0_9"/>
<dbReference type="Gene3D" id="3.40.50.300">
    <property type="entry name" value="P-loop containing nucleotide triphosphate hydrolases"/>
    <property type="match status" value="1"/>
</dbReference>
<keyword evidence="10" id="KW-0406">Ion transport</keyword>
<feature type="transmembrane region" description="Helical" evidence="16">
    <location>
        <begin position="622"/>
        <end position="642"/>
    </location>
</feature>
<dbReference type="NCBIfam" id="TIGR00437">
    <property type="entry name" value="feoB"/>
    <property type="match status" value="1"/>
</dbReference>
<keyword evidence="6 16" id="KW-0812">Transmembrane</keyword>
<accession>A4J284</accession>
<dbReference type="InterPro" id="IPR011640">
    <property type="entry name" value="Fe2_transport_prot_B_C"/>
</dbReference>
<evidence type="ECO:0000256" key="4">
    <source>
        <dbReference type="ARBA" id="ARBA00022475"/>
    </source>
</evidence>
<dbReference type="PRINTS" id="PR00326">
    <property type="entry name" value="GTP1OBG"/>
</dbReference>
<feature type="binding site" evidence="15">
    <location>
        <position position="31"/>
    </location>
    <ligand>
        <name>Mg(2+)</name>
        <dbReference type="ChEBI" id="CHEBI:18420"/>
        <label>2</label>
    </ligand>
</feature>
<evidence type="ECO:0000256" key="8">
    <source>
        <dbReference type="ARBA" id="ARBA00022989"/>
    </source>
</evidence>
<dbReference type="InterPro" id="IPR003373">
    <property type="entry name" value="Fe2_transport_prot-B"/>
</dbReference>
<evidence type="ECO:0000256" key="16">
    <source>
        <dbReference type="RuleBase" id="RU362098"/>
    </source>
</evidence>
<feature type="transmembrane region" description="Helical" evidence="16">
    <location>
        <begin position="400"/>
        <end position="423"/>
    </location>
</feature>
<evidence type="ECO:0000256" key="12">
    <source>
        <dbReference type="ARBA" id="ARBA00023136"/>
    </source>
</evidence>
<comment type="subcellular location">
    <subcellularLocation>
        <location evidence="2 16">Cell membrane</location>
        <topology evidence="2 16">Multi-pass membrane protein</topology>
    </subcellularLocation>
</comment>
<evidence type="ECO:0000256" key="7">
    <source>
        <dbReference type="ARBA" id="ARBA00022741"/>
    </source>
</evidence>
<dbReference type="STRING" id="349161.Dred_0648"/>
<feature type="binding site" evidence="14">
    <location>
        <begin position="120"/>
        <end position="123"/>
    </location>
    <ligand>
        <name>GTP</name>
        <dbReference type="ChEBI" id="CHEBI:37565"/>
        <label>1</label>
    </ligand>
</feature>
<evidence type="ECO:0000256" key="6">
    <source>
        <dbReference type="ARBA" id="ARBA00022692"/>
    </source>
</evidence>
<dbReference type="InterPro" id="IPR027417">
    <property type="entry name" value="P-loop_NTPase"/>
</dbReference>
<feature type="transmembrane region" description="Helical" evidence="16">
    <location>
        <begin position="254"/>
        <end position="274"/>
    </location>
</feature>
<dbReference type="Pfam" id="PF07664">
    <property type="entry name" value="FeoB_C"/>
    <property type="match status" value="1"/>
</dbReference>
<evidence type="ECO:0000256" key="2">
    <source>
        <dbReference type="ARBA" id="ARBA00004651"/>
    </source>
</evidence>
<keyword evidence="4" id="KW-1003">Cell membrane</keyword>
<keyword evidence="3 16" id="KW-0813">Transport</keyword>
<evidence type="ECO:0000256" key="15">
    <source>
        <dbReference type="PIRSR" id="PIRSR603373-2"/>
    </source>
</evidence>
<dbReference type="InterPro" id="IPR006073">
    <property type="entry name" value="GTP-bd"/>
</dbReference>
<dbReference type="GO" id="GO:0005525">
    <property type="term" value="F:GTP binding"/>
    <property type="evidence" value="ECO:0007669"/>
    <property type="project" value="UniProtKB-KW"/>
</dbReference>
<keyword evidence="8 16" id="KW-1133">Transmembrane helix</keyword>
<feature type="transmembrane region" description="Helical" evidence="16">
    <location>
        <begin position="365"/>
        <end position="388"/>
    </location>
</feature>
<comment type="similarity">
    <text evidence="16">Belongs to the TRAFAC class TrmE-Era-EngA-EngB-Septin-like GTPase superfamily. FeoB GTPase (TC 9.A.8) family.</text>
</comment>
<dbReference type="EMBL" id="CP000612">
    <property type="protein sequence ID" value="ABO49187.1"/>
    <property type="molecule type" value="Genomic_DNA"/>
</dbReference>
<dbReference type="PANTHER" id="PTHR43185">
    <property type="entry name" value="FERROUS IRON TRANSPORT PROTEIN B"/>
    <property type="match status" value="1"/>
</dbReference>
<keyword evidence="7 14" id="KW-0547">Nucleotide-binding</keyword>
<dbReference type="PROSITE" id="PS51711">
    <property type="entry name" value="G_FEOB"/>
    <property type="match status" value="1"/>
</dbReference>
<organism evidence="18 19">
    <name type="scientific">Desulforamulus reducens (strain ATCC BAA-1160 / DSM 100696 / MI-1)</name>
    <name type="common">Desulfotomaculum reducens</name>
    <dbReference type="NCBI Taxonomy" id="349161"/>
    <lineage>
        <taxon>Bacteria</taxon>
        <taxon>Bacillati</taxon>
        <taxon>Bacillota</taxon>
        <taxon>Clostridia</taxon>
        <taxon>Eubacteriales</taxon>
        <taxon>Peptococcaceae</taxon>
        <taxon>Desulforamulus</taxon>
    </lineage>
</organism>
<feature type="binding site" evidence="15">
    <location>
        <position position="34"/>
    </location>
    <ligand>
        <name>Mg(2+)</name>
        <dbReference type="ChEBI" id="CHEBI:18420"/>
        <label>2</label>
    </ligand>
</feature>
<sequence length="650" mass="70302">MNNKESSSPRITGKNIVLVGNPNVGKSVIFNYLTGSYVDVANFPGTTNNVICGRFGQDAVTDTPGIYGISSFNEEEKITRDIVLHGDVLINIVDAVHLERDLFLTQQLIDTGLPVLVMLNMIDEAEHQGIKIDIEVLKELLGVPIIATVAVEGKGLDQVRDAIEGAQMGRVLPVVKEKLAELPDTISRPEKLLALEGDIAVSERNGVTPGPYRTLFYKERRQWVNQLVAMSVKEAGPREAWGARLSRWMIQPATGIPLLIATLWVLYQLIGVFVAQTVVEFTEGVIMGEYFQPAAKALVGTMVAPDTALSEILVGQFGVITMTVTYLIGLLLPLVLGFNLVLALLEDTGYLPRIAILLDRVLTFFGLNGQAVIPLVLGFGCVTMALMSTRLLGSERERRIATIILALTVPCSAQLAIIATMLAGLGPGFAIVYGILILSVFIAGGVLLDRFIPGNSSSLWIDLPPLRLPRMDNVLQKTWGKSKEFITEAAPLFALGALFLGLLEVTGTLDSIENALVPLTVSWLGLPKEAASGFIMGVIRREFGTAGLFSFPMSDMQKLIALTTITLFVPCIASAMVIFKERGWKEGTAIWIGVVMVAFFVGGLANQLLKFFAIYFSTAAPLTMLAGSIIVGLVLILGLSWVTPGFSRSR</sequence>
<dbReference type="SUPFAM" id="SSF52540">
    <property type="entry name" value="P-loop containing nucleoside triphosphate hydrolases"/>
    <property type="match status" value="1"/>
</dbReference>
<feature type="domain" description="FeoB-type G" evidence="17">
    <location>
        <begin position="13"/>
        <end position="169"/>
    </location>
</feature>
<gene>
    <name evidence="18" type="ordered locus">Dred_0648</name>
</gene>
<feature type="binding site" evidence="14">
    <location>
        <begin position="20"/>
        <end position="27"/>
    </location>
    <ligand>
        <name>GTP</name>
        <dbReference type="ChEBI" id="CHEBI:37565"/>
        <label>1</label>
    </ligand>
</feature>
<dbReference type="GO" id="GO:0005886">
    <property type="term" value="C:plasma membrane"/>
    <property type="evidence" value="ECO:0007669"/>
    <property type="project" value="UniProtKB-SubCell"/>
</dbReference>
<keyword evidence="15" id="KW-0460">Magnesium</keyword>
<dbReference type="eggNOG" id="COG0370">
    <property type="taxonomic scope" value="Bacteria"/>
</dbReference>
<feature type="transmembrane region" description="Helical" evidence="16">
    <location>
        <begin position="591"/>
        <end position="616"/>
    </location>
</feature>
<dbReference type="PANTHER" id="PTHR43185:SF1">
    <property type="entry name" value="FE(2+) TRANSPORTER FEOB"/>
    <property type="match status" value="1"/>
</dbReference>
<evidence type="ECO:0000256" key="10">
    <source>
        <dbReference type="ARBA" id="ARBA00023065"/>
    </source>
</evidence>
<feature type="transmembrane region" description="Helical" evidence="16">
    <location>
        <begin position="559"/>
        <end position="579"/>
    </location>
</feature>
<evidence type="ECO:0000313" key="18">
    <source>
        <dbReference type="EMBL" id="ABO49187.1"/>
    </source>
</evidence>
<keyword evidence="11 14" id="KW-0342">GTP-binding</keyword>
<feature type="binding site" evidence="14">
    <location>
        <begin position="62"/>
        <end position="65"/>
    </location>
    <ligand>
        <name>GTP</name>
        <dbReference type="ChEBI" id="CHEBI:37565"/>
        <label>1</label>
    </ligand>
</feature>
<dbReference type="InterPro" id="IPR011642">
    <property type="entry name" value="Gate_dom"/>
</dbReference>
<comment type="function">
    <text evidence="1 16">Probable transporter of a GTP-driven Fe(2+) uptake system.</text>
</comment>
<keyword evidence="9 16" id="KW-0408">Iron</keyword>
<dbReference type="RefSeq" id="WP_011877023.1">
    <property type="nucleotide sequence ID" value="NC_009253.1"/>
</dbReference>
<name>A4J284_DESRM</name>
<evidence type="ECO:0000259" key="17">
    <source>
        <dbReference type="PROSITE" id="PS51711"/>
    </source>
</evidence>
<dbReference type="Proteomes" id="UP000001556">
    <property type="component" value="Chromosome"/>
</dbReference>
<dbReference type="GO" id="GO:0046872">
    <property type="term" value="F:metal ion binding"/>
    <property type="evidence" value="ECO:0007669"/>
    <property type="project" value="UniProtKB-KW"/>
</dbReference>
<evidence type="ECO:0000256" key="3">
    <source>
        <dbReference type="ARBA" id="ARBA00022448"/>
    </source>
</evidence>
<protein>
    <recommendedName>
        <fullName evidence="13 16">Ferrous iron transport protein B</fullName>
    </recommendedName>
</protein>
<keyword evidence="19" id="KW-1185">Reference proteome</keyword>
<evidence type="ECO:0000256" key="5">
    <source>
        <dbReference type="ARBA" id="ARBA00022496"/>
    </source>
</evidence>
<dbReference type="CDD" id="cd01879">
    <property type="entry name" value="FeoB"/>
    <property type="match status" value="1"/>
</dbReference>
<keyword evidence="5 16" id="KW-0410">Iron transport</keyword>